<evidence type="ECO:0000313" key="2">
    <source>
        <dbReference type="EMBL" id="GAA1965229.1"/>
    </source>
</evidence>
<dbReference type="SUPFAM" id="SSF51556">
    <property type="entry name" value="Metallo-dependent hydrolases"/>
    <property type="match status" value="1"/>
</dbReference>
<comment type="caution">
    <text evidence="2">The sequence shown here is derived from an EMBL/GenBank/DDBJ whole genome shotgun (WGS) entry which is preliminary data.</text>
</comment>
<dbReference type="InterPro" id="IPR032466">
    <property type="entry name" value="Metal_Hydrolase"/>
</dbReference>
<dbReference type="SUPFAM" id="SSF51338">
    <property type="entry name" value="Composite domain of metallo-dependent hydrolases"/>
    <property type="match status" value="1"/>
</dbReference>
<proteinExistence type="predicted"/>
<keyword evidence="3" id="KW-1185">Reference proteome</keyword>
<dbReference type="Gene3D" id="3.20.20.140">
    <property type="entry name" value="Metal-dependent hydrolases"/>
    <property type="match status" value="1"/>
</dbReference>
<dbReference type="InterPro" id="IPR013108">
    <property type="entry name" value="Amidohydro_3"/>
</dbReference>
<dbReference type="InterPro" id="IPR033932">
    <property type="entry name" value="YtcJ-like"/>
</dbReference>
<evidence type="ECO:0000313" key="3">
    <source>
        <dbReference type="Proteomes" id="UP001499954"/>
    </source>
</evidence>
<feature type="domain" description="Amidohydrolase 3" evidence="1">
    <location>
        <begin position="53"/>
        <end position="544"/>
    </location>
</feature>
<dbReference type="Gene3D" id="3.10.310.70">
    <property type="match status" value="1"/>
</dbReference>
<reference evidence="2 3" key="1">
    <citation type="journal article" date="2019" name="Int. J. Syst. Evol. Microbiol.">
        <title>The Global Catalogue of Microorganisms (GCM) 10K type strain sequencing project: providing services to taxonomists for standard genome sequencing and annotation.</title>
        <authorList>
            <consortium name="The Broad Institute Genomics Platform"/>
            <consortium name="The Broad Institute Genome Sequencing Center for Infectious Disease"/>
            <person name="Wu L."/>
            <person name="Ma J."/>
        </authorList>
    </citation>
    <scope>NUCLEOTIDE SEQUENCE [LARGE SCALE GENOMIC DNA]</scope>
    <source>
        <strain evidence="2 3">JCM 13584</strain>
    </source>
</reference>
<name>A0ABN2R8C0_9MICO</name>
<dbReference type="EMBL" id="BAAAMK010000010">
    <property type="protein sequence ID" value="GAA1965229.1"/>
    <property type="molecule type" value="Genomic_DNA"/>
</dbReference>
<dbReference type="Pfam" id="PF07969">
    <property type="entry name" value="Amidohydro_3"/>
    <property type="match status" value="1"/>
</dbReference>
<dbReference type="Proteomes" id="UP001499954">
    <property type="component" value="Unassembled WGS sequence"/>
</dbReference>
<evidence type="ECO:0000259" key="1">
    <source>
        <dbReference type="Pfam" id="PF07969"/>
    </source>
</evidence>
<sequence>MSRTIYRNARVFTAEPAGSGSGPWAEAFVVDGDVLAYVGELEGAVAAAGDGADVVDLDGRLVLPGFTDAHTHLVMMGDALGRVPLTDARTLDEIQARLRSARAADPTAPRVLGRGWLFDSVPGAPTAAMIDAAVADVPVFLDANDYHSCWVNSAALADLGITRETPDPIGGRIGRDADGEPDGMLYETAAQQFVWEHLANLTTDADRDAAVERTIDAYLATGVTGVVDMAFDELGLAAFQRAIDRRDGSLPIRVAAHWFVANTGDADANLAQVEHAARLAAETAAAPTAPWLRIVGIKLVLDGVIDACTAAMRHPYADGSNAEPIWPLDALKPVVAAADAAGLQVAQHAIGDYASDIALDAIEHAVEVNGDLPRRHRIEHLEYAAPGTAERMSRLGVTASMQPVHADPAIFDNWVAMLGDERVDRAFAWPEFVDAGALLAFSTDAPTAPHEALHNMYVAATRRSALDPSFEPSLPGFALPLAEAIGHATRDAAASCGDGDTRGRLAAGLAADFAVLDVDPFAEGEASLLTARVIRTVVAGATVFAVAEADADADGVAA</sequence>
<accession>A0ABN2R8C0</accession>
<dbReference type="PANTHER" id="PTHR22642:SF20">
    <property type="entry name" value="AMIDOHYDROLASE 3 DOMAIN-CONTAINING PROTEIN"/>
    <property type="match status" value="1"/>
</dbReference>
<dbReference type="CDD" id="cd01300">
    <property type="entry name" value="YtcJ_like"/>
    <property type="match status" value="1"/>
</dbReference>
<organism evidence="2 3">
    <name type="scientific">Agromyces allii</name>
    <dbReference type="NCBI Taxonomy" id="393607"/>
    <lineage>
        <taxon>Bacteria</taxon>
        <taxon>Bacillati</taxon>
        <taxon>Actinomycetota</taxon>
        <taxon>Actinomycetes</taxon>
        <taxon>Micrococcales</taxon>
        <taxon>Microbacteriaceae</taxon>
        <taxon>Agromyces</taxon>
    </lineage>
</organism>
<gene>
    <name evidence="2" type="ORF">GCM10009717_35110</name>
</gene>
<protein>
    <submittedName>
        <fullName evidence="2">Amidohydrolase</fullName>
    </submittedName>
</protein>
<dbReference type="Gene3D" id="2.30.40.10">
    <property type="entry name" value="Urease, subunit C, domain 1"/>
    <property type="match status" value="1"/>
</dbReference>
<dbReference type="PANTHER" id="PTHR22642">
    <property type="entry name" value="IMIDAZOLONEPROPIONASE"/>
    <property type="match status" value="1"/>
</dbReference>
<dbReference type="InterPro" id="IPR011059">
    <property type="entry name" value="Metal-dep_hydrolase_composite"/>
</dbReference>
<dbReference type="RefSeq" id="WP_157415599.1">
    <property type="nucleotide sequence ID" value="NZ_BAAAMK010000010.1"/>
</dbReference>